<dbReference type="GO" id="GO:0043041">
    <property type="term" value="P:amino acid activation for nonribosomal peptide biosynthetic process"/>
    <property type="evidence" value="ECO:0007669"/>
    <property type="project" value="TreeGrafter"/>
</dbReference>
<name>A0A5C4UVR1_9ACTN</name>
<dbReference type="InterPro" id="IPR001242">
    <property type="entry name" value="Condensation_dom"/>
</dbReference>
<dbReference type="Gene3D" id="3.30.559.30">
    <property type="entry name" value="Nonribosomal peptide synthetase, condensation domain"/>
    <property type="match status" value="2"/>
</dbReference>
<dbReference type="Pfam" id="PF00975">
    <property type="entry name" value="Thioesterase"/>
    <property type="match status" value="1"/>
</dbReference>
<dbReference type="Gene3D" id="3.30.300.30">
    <property type="match status" value="2"/>
</dbReference>
<dbReference type="FunFam" id="1.10.1200.10:FF:000016">
    <property type="entry name" value="Non-ribosomal peptide synthase"/>
    <property type="match status" value="2"/>
</dbReference>
<dbReference type="FunFam" id="2.30.38.10:FF:000001">
    <property type="entry name" value="Non-ribosomal peptide synthetase PvdI"/>
    <property type="match status" value="2"/>
</dbReference>
<dbReference type="PROSITE" id="PS00455">
    <property type="entry name" value="AMP_BINDING"/>
    <property type="match status" value="1"/>
</dbReference>
<dbReference type="Gene3D" id="3.30.559.10">
    <property type="entry name" value="Chloramphenicol acetyltransferase-like domain"/>
    <property type="match status" value="2"/>
</dbReference>
<dbReference type="PANTHER" id="PTHR45527:SF1">
    <property type="entry name" value="FATTY ACID SYNTHASE"/>
    <property type="match status" value="1"/>
</dbReference>
<feature type="domain" description="Carrier" evidence="6">
    <location>
        <begin position="2034"/>
        <end position="2109"/>
    </location>
</feature>
<dbReference type="InterPro" id="IPR045851">
    <property type="entry name" value="AMP-bd_C_sf"/>
</dbReference>
<dbReference type="RefSeq" id="WP_139647437.1">
    <property type="nucleotide sequence ID" value="NZ_BAAAZS010000136.1"/>
</dbReference>
<dbReference type="GO" id="GO:0005829">
    <property type="term" value="C:cytosol"/>
    <property type="evidence" value="ECO:0007669"/>
    <property type="project" value="TreeGrafter"/>
</dbReference>
<dbReference type="InterPro" id="IPR001031">
    <property type="entry name" value="Thioesterase"/>
</dbReference>
<dbReference type="NCBIfam" id="TIGR01733">
    <property type="entry name" value="AA-adenyl-dom"/>
    <property type="match status" value="2"/>
</dbReference>
<evidence type="ECO:0000259" key="6">
    <source>
        <dbReference type="PROSITE" id="PS50075"/>
    </source>
</evidence>
<dbReference type="SUPFAM" id="SSF53474">
    <property type="entry name" value="alpha/beta-Hydrolases"/>
    <property type="match status" value="1"/>
</dbReference>
<dbReference type="InterPro" id="IPR000873">
    <property type="entry name" value="AMP-dep_synth/lig_dom"/>
</dbReference>
<dbReference type="InterPro" id="IPR029058">
    <property type="entry name" value="AB_hydrolase_fold"/>
</dbReference>
<feature type="region of interest" description="Disordered" evidence="5">
    <location>
        <begin position="2016"/>
        <end position="2036"/>
    </location>
</feature>
<comment type="cofactor">
    <cofactor evidence="1">
        <name>pantetheine 4'-phosphate</name>
        <dbReference type="ChEBI" id="CHEBI:47942"/>
    </cofactor>
</comment>
<dbReference type="PANTHER" id="PTHR45527">
    <property type="entry name" value="NONRIBOSOMAL PEPTIDE SYNTHETASE"/>
    <property type="match status" value="1"/>
</dbReference>
<evidence type="ECO:0000256" key="2">
    <source>
        <dbReference type="ARBA" id="ARBA00006432"/>
    </source>
</evidence>
<dbReference type="OrthoDB" id="2472181at2"/>
<dbReference type="FunFam" id="3.30.300.30:FF:000010">
    <property type="entry name" value="Enterobactin synthetase component F"/>
    <property type="match status" value="1"/>
</dbReference>
<dbReference type="CDD" id="cd19540">
    <property type="entry name" value="LCL_NRPS-like"/>
    <property type="match status" value="1"/>
</dbReference>
<evidence type="ECO:0000313" key="8">
    <source>
        <dbReference type="Proteomes" id="UP000311713"/>
    </source>
</evidence>
<dbReference type="FunFam" id="3.40.50.980:FF:000001">
    <property type="entry name" value="Non-ribosomal peptide synthetase"/>
    <property type="match status" value="2"/>
</dbReference>
<dbReference type="InterPro" id="IPR010071">
    <property type="entry name" value="AA_adenyl_dom"/>
</dbReference>
<feature type="domain" description="Carrier" evidence="6">
    <location>
        <begin position="965"/>
        <end position="1040"/>
    </location>
</feature>
<dbReference type="GO" id="GO:0008610">
    <property type="term" value="P:lipid biosynthetic process"/>
    <property type="evidence" value="ECO:0007669"/>
    <property type="project" value="UniProtKB-ARBA"/>
</dbReference>
<dbReference type="Proteomes" id="UP000311713">
    <property type="component" value="Unassembled WGS sequence"/>
</dbReference>
<dbReference type="InterPro" id="IPR036736">
    <property type="entry name" value="ACP-like_sf"/>
</dbReference>
<dbReference type="Pfam" id="PF00501">
    <property type="entry name" value="AMP-binding"/>
    <property type="match status" value="2"/>
</dbReference>
<keyword evidence="4" id="KW-0597">Phosphoprotein</keyword>
<dbReference type="EMBL" id="VDGT01000016">
    <property type="protein sequence ID" value="TNM27770.1"/>
    <property type="molecule type" value="Genomic_DNA"/>
</dbReference>
<dbReference type="GO" id="GO:0003824">
    <property type="term" value="F:catalytic activity"/>
    <property type="evidence" value="ECO:0007669"/>
    <property type="project" value="InterPro"/>
</dbReference>
<evidence type="ECO:0000256" key="1">
    <source>
        <dbReference type="ARBA" id="ARBA00001957"/>
    </source>
</evidence>
<evidence type="ECO:0000313" key="7">
    <source>
        <dbReference type="EMBL" id="TNM27770.1"/>
    </source>
</evidence>
<comment type="caution">
    <text evidence="7">The sequence shown here is derived from an EMBL/GenBank/DDBJ whole genome shotgun (WGS) entry which is preliminary data.</text>
</comment>
<dbReference type="Gene3D" id="1.10.1200.10">
    <property type="entry name" value="ACP-like"/>
    <property type="match status" value="1"/>
</dbReference>
<dbReference type="InterPro" id="IPR009081">
    <property type="entry name" value="PP-bd_ACP"/>
</dbReference>
<dbReference type="CDD" id="cd19543">
    <property type="entry name" value="DCL_NRPS"/>
    <property type="match status" value="1"/>
</dbReference>
<dbReference type="PROSITE" id="PS50075">
    <property type="entry name" value="CARRIER"/>
    <property type="match status" value="2"/>
</dbReference>
<dbReference type="Gene3D" id="3.40.50.1820">
    <property type="entry name" value="alpha/beta hydrolase"/>
    <property type="match status" value="1"/>
</dbReference>
<evidence type="ECO:0000256" key="4">
    <source>
        <dbReference type="ARBA" id="ARBA00022553"/>
    </source>
</evidence>
<dbReference type="FunFam" id="3.40.50.12780:FF:000012">
    <property type="entry name" value="Non-ribosomal peptide synthetase"/>
    <property type="match status" value="1"/>
</dbReference>
<keyword evidence="8" id="KW-1185">Reference proteome</keyword>
<dbReference type="Gene3D" id="3.40.50.980">
    <property type="match status" value="4"/>
</dbReference>
<sequence>MTRGGVEDLLPLTPLQEGMLFHSAYDERSTDVYTVQVVIDLEGPLDAAALRRAAEALLRRHANLRAGFRYEGLQKAVQLIHRQVDVPWREADLRQSPEADREAELDRLLHEQRWERFDLTRPPLVRFLLARTGPERYCFGLTVHHILVDGWSMPRLLRELLTLYRDADGAELPPVRPFRDYLSWLAGRDREEAGRAWSRALAGLDGATLVAPGAERVAEPPEWAETEVEPGLAGALVDRARELGVTLNTVVQAAWALTLGRVTGRDDVVFGVTVSGRPAELVGVGDMVGLFINTLPLRATLRPRESLRDFVLRLRDEQTRLLDHQYERLAEIQRTAGVGELFDSVMVFENYPVVASDDGTGPATPGPRVANVRVRDAMHYPLGLLVLPGPPLRLRLGYRPSALRAEEVDVITGRLLRVLRAVADAPERPVGRVDVLDDAERTRVLSGLNDSGRDVPATTLPALFEARVARTPDRPAVADAGGEMTYAELNARANRLARHLVARGVGPERFVALLLPRKPAFVVAALAVMKAGAAYLPVDPEYPEDRVAYLLADAEPAFVLTDAAHRGRLPAGAARPFTLDDPALNEQLSALPDHDLTDGERAAPLRPEHPAYAIYTSGSTGRPKGVLVPHRPFVGYLLRAVEEYPEAAERAFVHSPVSFDLTVGALYAPLVSGGCVRLGALDAETVLAPGEPGPTFMKATPSHLALLDALPDRVAPSGALTLGGEQLLGETVDPWRQRHPDVTVFNVYGPTETTINCAEYRVAPGTPLPPGPVPIGRPLWNTRLYVLGSGLLPVPPGVVGELYVAGDGLSRGYVNRPGMTAERFVACPFGAPGERMYRTGDLVRWRADGNLEYVGRADDQVKVRGFRIELGEVEAALAAHPRVSRAVVTVREERSGDARLVAYVVPAGEEADGRELAAFAAERLPDHMVPSAVVTLREVPLSPNGKVDRARLPAPDADSGVRYRAPRSPREEAVCGLFTEVLGVERVGVDDDFFALGGHSLLAVRLVSRVRSALDVELPVRALFDAPTPAALCGGIEGARRGRTPLEAGSRPAAVPLSFAQQRLWFLHKLEGPSAVYNIPLALRLRGRLDVAALEAAVNDVVGRHESLRTVVAETPEPSQRVLGEGDPRVRIALAPAATTSDDVREELARLARRPFDLATDIPLRAALFALGAEEHVLALVVHHISSDWWSRRPLLRDMSRAYAARLRGAPPAFGELPAQYADYAVWQRRMLGDGSDRDSLLSAQLDHWRGALADLPEELPLPVDRPRGRTAGRRGAQHRFTVPGALHRDVTTLARTSGSTVFMVVRAALATLLTRLGAGEDIPIGTPIAGRTDEATEDLVGFFVNTLVLRADTSGDPTFRELLARVRTADLAAYDHQDLPFEVLVESLNPVRSLARHPLFQVMLSFQNAAEAADAADGRAPVPLPGLDVTVEPLDAGVAKFDLAFGLAERYGAAGEPAGLVGTVEYSADLFDAGTVEHLAESLVRLLTAAVAAPRTPLSELEILTPQQRHDVLVRHNATAAPVPAATLPALFEAQAAATPGRVAVEDAGRGGSPSTLTYAELNERADRLARLLAARGAGPERRVALAVPRSVELLVAWLAVLRSGAACVPIDPAYPADRVARLMADSAPALTVATERTREALGEPPSALLVLDDREVRAELERVDLTAPPPPGPLPAHPAYVIYTSGSTGRPKGVVVPHEGIPSMAATQREALRVGPGDRVLQLVSTSFDASVWDLCAAVLSGATLVFGPDEGLAGEDLAVAVRELGITHLTLPPAALTAVPAGSLPPSVTLTVTGDVCGPQLVERWAGGGRRMLNGYGPTEVTVGATYAVCGAGQGPGPVPIGLPWVNQRVYLLDGRLRPVPPGCVGELYVAGTGLARGYLQQAGATAARFVADPYGAPGDRMYRTGDLARRRADGRVQFVGRADAQVKLRGFRVEPGEVEAVLREHPAVEDAVVTIRGEGADQRLVVHVGAPATPPPHPRELRAHAAARLPGHLVPSAVVVLPALPTTVNGKVDRRALPEPPRTPAGTGRAPASPREQVLCELFAQVLDRDAVGVDDGFFDLGGHSLLATRLVSRVCEVLGADITVRDLFEAPTPAALALVCAAGDRTDPFDVLLPLRAAGTAPPLFCVHAGMGLSWGYAGLLGHLDPSVPVHGLQARGIARPAPLPGSVEEMAADYVERLRAVRPHGPYRLLGWSFGGLVAHAMSVLLQEQGAEVELLVLLDAYPVLPEHRGGTVDERRVVGDHLRAMGLEVDDAELEGDAWLPDLTRLLRRTGAPAANLGEAELLAMRDVYLNNARLTRAFAPGRFKGDPLLFASAPAAGQEPGARARLWDPHVTGAVETRVLDCAHEEMTTPAALAEIGRAVAERLAPPPPGR</sequence>
<dbReference type="GO" id="GO:0044550">
    <property type="term" value="P:secondary metabolite biosynthetic process"/>
    <property type="evidence" value="ECO:0007669"/>
    <property type="project" value="UniProtKB-ARBA"/>
</dbReference>
<dbReference type="SUPFAM" id="SSF52777">
    <property type="entry name" value="CoA-dependent acyltransferases"/>
    <property type="match status" value="4"/>
</dbReference>
<dbReference type="PROSITE" id="PS00012">
    <property type="entry name" value="PHOSPHOPANTETHEINE"/>
    <property type="match status" value="2"/>
</dbReference>
<dbReference type="GO" id="GO:0017000">
    <property type="term" value="P:antibiotic biosynthetic process"/>
    <property type="evidence" value="ECO:0007669"/>
    <property type="project" value="UniProtKB-ARBA"/>
</dbReference>
<proteinExistence type="inferred from homology"/>
<dbReference type="GO" id="GO:0031177">
    <property type="term" value="F:phosphopantetheine binding"/>
    <property type="evidence" value="ECO:0007669"/>
    <property type="project" value="InterPro"/>
</dbReference>
<organism evidence="7 8">
    <name type="scientific">Streptomyces sedi</name>
    <dbReference type="NCBI Taxonomy" id="555059"/>
    <lineage>
        <taxon>Bacteria</taxon>
        <taxon>Bacillati</taxon>
        <taxon>Actinomycetota</taxon>
        <taxon>Actinomycetes</taxon>
        <taxon>Kitasatosporales</taxon>
        <taxon>Streptomycetaceae</taxon>
        <taxon>Streptomyces</taxon>
    </lineage>
</organism>
<dbReference type="Pfam" id="PF13193">
    <property type="entry name" value="AMP-binding_C"/>
    <property type="match status" value="2"/>
</dbReference>
<keyword evidence="3" id="KW-0596">Phosphopantetheine</keyword>
<evidence type="ECO:0000256" key="5">
    <source>
        <dbReference type="SAM" id="MobiDB-lite"/>
    </source>
</evidence>
<dbReference type="Gene3D" id="2.30.38.10">
    <property type="entry name" value="Luciferase, Domain 3"/>
    <property type="match status" value="2"/>
</dbReference>
<dbReference type="Pfam" id="PF00668">
    <property type="entry name" value="Condensation"/>
    <property type="match status" value="2"/>
</dbReference>
<dbReference type="SMART" id="SM00823">
    <property type="entry name" value="PKS_PP"/>
    <property type="match status" value="2"/>
</dbReference>
<gene>
    <name evidence="7" type="ORF">FH715_20430</name>
</gene>
<evidence type="ECO:0000256" key="3">
    <source>
        <dbReference type="ARBA" id="ARBA00022450"/>
    </source>
</evidence>
<accession>A0A5C4UVR1</accession>
<dbReference type="Pfam" id="PF00550">
    <property type="entry name" value="PP-binding"/>
    <property type="match status" value="2"/>
</dbReference>
<dbReference type="InterPro" id="IPR020845">
    <property type="entry name" value="AMP-binding_CS"/>
</dbReference>
<reference evidence="7 8" key="1">
    <citation type="submission" date="2019-06" db="EMBL/GenBank/DDBJ databases">
        <title>Draft genome of Streptomyces sedi sp. JCM16909.</title>
        <authorList>
            <person name="Klykleung N."/>
            <person name="Tanasupawat S."/>
            <person name="Kudo T."/>
            <person name="Yuki M."/>
            <person name="Ohkuma M."/>
        </authorList>
    </citation>
    <scope>NUCLEOTIDE SEQUENCE [LARGE SCALE GENOMIC DNA]</scope>
    <source>
        <strain evidence="7 8">JCM 16909</strain>
    </source>
</reference>
<dbReference type="SUPFAM" id="SSF56801">
    <property type="entry name" value="Acetyl-CoA synthetase-like"/>
    <property type="match status" value="2"/>
</dbReference>
<dbReference type="InterPro" id="IPR006162">
    <property type="entry name" value="Ppantetheine_attach_site"/>
</dbReference>
<dbReference type="SUPFAM" id="SSF47336">
    <property type="entry name" value="ACP-like"/>
    <property type="match status" value="2"/>
</dbReference>
<dbReference type="InterPro" id="IPR020806">
    <property type="entry name" value="PKS_PP-bd"/>
</dbReference>
<dbReference type="InterPro" id="IPR023213">
    <property type="entry name" value="CAT-like_dom_sf"/>
</dbReference>
<protein>
    <submittedName>
        <fullName evidence="7">Amino acid adenylation domain-containing protein</fullName>
    </submittedName>
</protein>
<dbReference type="CDD" id="cd05930">
    <property type="entry name" value="A_NRPS"/>
    <property type="match status" value="1"/>
</dbReference>
<dbReference type="GO" id="GO:0072330">
    <property type="term" value="P:monocarboxylic acid biosynthetic process"/>
    <property type="evidence" value="ECO:0007669"/>
    <property type="project" value="UniProtKB-ARBA"/>
</dbReference>
<dbReference type="InterPro" id="IPR025110">
    <property type="entry name" value="AMP-bd_C"/>
</dbReference>
<comment type="similarity">
    <text evidence="2">Belongs to the ATP-dependent AMP-binding enzyme family.</text>
</comment>